<keyword evidence="1" id="KW-1133">Transmembrane helix</keyword>
<dbReference type="AlphaFoldDB" id="A0A6A6S9X9"/>
<accession>A0A6A6S9X9</accession>
<keyword evidence="1" id="KW-0812">Transmembrane</keyword>
<name>A0A6A6S9X9_9PLEO</name>
<dbReference type="OrthoDB" id="3801332at2759"/>
<evidence type="ECO:0000313" key="3">
    <source>
        <dbReference type="Proteomes" id="UP000799753"/>
    </source>
</evidence>
<keyword evidence="3" id="KW-1185">Reference proteome</keyword>
<dbReference type="Proteomes" id="UP000799753">
    <property type="component" value="Unassembled WGS sequence"/>
</dbReference>
<gene>
    <name evidence="2" type="ORF">P280DRAFT_504665</name>
</gene>
<keyword evidence="1" id="KW-0472">Membrane</keyword>
<organism evidence="2 3">
    <name type="scientific">Massarina eburnea CBS 473.64</name>
    <dbReference type="NCBI Taxonomy" id="1395130"/>
    <lineage>
        <taxon>Eukaryota</taxon>
        <taxon>Fungi</taxon>
        <taxon>Dikarya</taxon>
        <taxon>Ascomycota</taxon>
        <taxon>Pezizomycotina</taxon>
        <taxon>Dothideomycetes</taxon>
        <taxon>Pleosporomycetidae</taxon>
        <taxon>Pleosporales</taxon>
        <taxon>Massarineae</taxon>
        <taxon>Massarinaceae</taxon>
        <taxon>Massarina</taxon>
    </lineage>
</organism>
<feature type="transmembrane region" description="Helical" evidence="1">
    <location>
        <begin position="30"/>
        <end position="48"/>
    </location>
</feature>
<feature type="transmembrane region" description="Helical" evidence="1">
    <location>
        <begin position="127"/>
        <end position="145"/>
    </location>
</feature>
<evidence type="ECO:0000313" key="2">
    <source>
        <dbReference type="EMBL" id="KAF2643701.1"/>
    </source>
</evidence>
<evidence type="ECO:0000256" key="1">
    <source>
        <dbReference type="SAM" id="Phobius"/>
    </source>
</evidence>
<sequence>MNPASQITMHDYHRIFLVAILPLYMRSATLYRILAILFTAIVATSASVRFSKKQPKHEFAMPIVVGVVCSFVAAHLANYILVEGRLRLIFTYVIAFDGLVSLVPDILMPNIQSDLALLRSRTCQENAPIVFFSPTAVASSVSWLLASQYNASTVGKLMLCSAVIFVCIAALAQRTVALLMWWGRQCDMCGAVNGEASRADVPATSDTQLPSLPVLIVTDADASPHSTSTSILPISRSPIQKPCNLRGITSWNRAAVTYDKEYLCPVVPMKKVQSTQRKREK</sequence>
<proteinExistence type="predicted"/>
<reference evidence="2" key="1">
    <citation type="journal article" date="2020" name="Stud. Mycol.">
        <title>101 Dothideomycetes genomes: a test case for predicting lifestyles and emergence of pathogens.</title>
        <authorList>
            <person name="Haridas S."/>
            <person name="Albert R."/>
            <person name="Binder M."/>
            <person name="Bloem J."/>
            <person name="Labutti K."/>
            <person name="Salamov A."/>
            <person name="Andreopoulos B."/>
            <person name="Baker S."/>
            <person name="Barry K."/>
            <person name="Bills G."/>
            <person name="Bluhm B."/>
            <person name="Cannon C."/>
            <person name="Castanera R."/>
            <person name="Culley D."/>
            <person name="Daum C."/>
            <person name="Ezra D."/>
            <person name="Gonzalez J."/>
            <person name="Henrissat B."/>
            <person name="Kuo A."/>
            <person name="Liang C."/>
            <person name="Lipzen A."/>
            <person name="Lutzoni F."/>
            <person name="Magnuson J."/>
            <person name="Mondo S."/>
            <person name="Nolan M."/>
            <person name="Ohm R."/>
            <person name="Pangilinan J."/>
            <person name="Park H.-J."/>
            <person name="Ramirez L."/>
            <person name="Alfaro M."/>
            <person name="Sun H."/>
            <person name="Tritt A."/>
            <person name="Yoshinaga Y."/>
            <person name="Zwiers L.-H."/>
            <person name="Turgeon B."/>
            <person name="Goodwin S."/>
            <person name="Spatafora J."/>
            <person name="Crous P."/>
            <person name="Grigoriev I."/>
        </authorList>
    </citation>
    <scope>NUCLEOTIDE SEQUENCE</scope>
    <source>
        <strain evidence="2">CBS 473.64</strain>
    </source>
</reference>
<protein>
    <submittedName>
        <fullName evidence="2">Uncharacterized protein</fullName>
    </submittedName>
</protein>
<feature type="transmembrane region" description="Helical" evidence="1">
    <location>
        <begin position="60"/>
        <end position="81"/>
    </location>
</feature>
<dbReference type="EMBL" id="MU006779">
    <property type="protein sequence ID" value="KAF2643701.1"/>
    <property type="molecule type" value="Genomic_DNA"/>
</dbReference>
<feature type="transmembrane region" description="Helical" evidence="1">
    <location>
        <begin position="157"/>
        <end position="182"/>
    </location>
</feature>